<dbReference type="SUPFAM" id="SSF53850">
    <property type="entry name" value="Periplasmic binding protein-like II"/>
    <property type="match status" value="1"/>
</dbReference>
<dbReference type="Pfam" id="PF12849">
    <property type="entry name" value="PBP_like_2"/>
    <property type="match status" value="1"/>
</dbReference>
<dbReference type="EMBL" id="UOGB01000117">
    <property type="protein sequence ID" value="VAX18577.1"/>
    <property type="molecule type" value="Genomic_DNA"/>
</dbReference>
<dbReference type="PANTHER" id="PTHR30570:SF1">
    <property type="entry name" value="PHOSPHATE-BINDING PROTEIN PSTS"/>
    <property type="match status" value="1"/>
</dbReference>
<dbReference type="InterPro" id="IPR050811">
    <property type="entry name" value="Phosphate_ABC_transporter"/>
</dbReference>
<dbReference type="InterPro" id="IPR024370">
    <property type="entry name" value="PBP_domain"/>
</dbReference>
<evidence type="ECO:0000259" key="2">
    <source>
        <dbReference type="Pfam" id="PF12849"/>
    </source>
</evidence>
<accession>A0A3B1CPB8</accession>
<dbReference type="AlphaFoldDB" id="A0A3B1CPB8"/>
<proteinExistence type="predicted"/>
<dbReference type="PANTHER" id="PTHR30570">
    <property type="entry name" value="PERIPLASMIC PHOSPHATE BINDING COMPONENT OF PHOSPHATE ABC TRANSPORTER"/>
    <property type="match status" value="1"/>
</dbReference>
<reference evidence="3" key="1">
    <citation type="submission" date="2018-06" db="EMBL/GenBank/DDBJ databases">
        <authorList>
            <person name="Zhirakovskaya E."/>
        </authorList>
    </citation>
    <scope>NUCLEOTIDE SEQUENCE</scope>
</reference>
<evidence type="ECO:0000313" key="3">
    <source>
        <dbReference type="EMBL" id="VAX18577.1"/>
    </source>
</evidence>
<name>A0A3B1CPB8_9ZZZZ</name>
<gene>
    <name evidence="3" type="ORF">MNBD_NITROSPINAE03-1391</name>
</gene>
<protein>
    <submittedName>
        <fullName evidence="3">Phosphate ABC transporter, periplasmic phosphate-binding protein PstS (TC 3.A.1.7.1)</fullName>
    </submittedName>
</protein>
<feature type="domain" description="PBP" evidence="2">
    <location>
        <begin position="106"/>
        <end position="277"/>
    </location>
</feature>
<keyword evidence="1" id="KW-0732">Signal</keyword>
<dbReference type="Gene3D" id="3.40.190.10">
    <property type="entry name" value="Periplasmic binding protein-like II"/>
    <property type="match status" value="2"/>
</dbReference>
<organism evidence="3">
    <name type="scientific">hydrothermal vent metagenome</name>
    <dbReference type="NCBI Taxonomy" id="652676"/>
    <lineage>
        <taxon>unclassified sequences</taxon>
        <taxon>metagenomes</taxon>
        <taxon>ecological metagenomes</taxon>
    </lineage>
</organism>
<sequence length="294" mass="32421">MNIEKMSVISFKSGSALKPVFPLLVAFFCFGFLFFPASALADSAFNIVGARPLYFGGLRDLAKHYEEKTGIKVFSKAGGCKAAVGGVETPSKRSVGAWCCPVPKELDKKMGIVRIPVAMDAIAIYVHPSNPVDNISIKQLQGIYKGEITNWSELGGLSKPIVPLVRRHCENLPEVFRKIIVGTWFEHEGKTDWLEVKSIEKMMENVEKFRLAIGFESLVFATKGSVKILSVNGVAPTAENIRSKLYPFWRVLSLGVHKSLASDPMISNFLKFTLSPEGQKILKRKLVSISVEGI</sequence>
<evidence type="ECO:0000256" key="1">
    <source>
        <dbReference type="ARBA" id="ARBA00022729"/>
    </source>
</evidence>